<dbReference type="EMBL" id="MFQD01000034">
    <property type="protein sequence ID" value="OGH67796.1"/>
    <property type="molecule type" value="Genomic_DNA"/>
</dbReference>
<protein>
    <recommendedName>
        <fullName evidence="2">Band 7 domain-containing protein</fullName>
    </recommendedName>
</protein>
<evidence type="ECO:0000313" key="3">
    <source>
        <dbReference type="EMBL" id="OGH67796.1"/>
    </source>
</evidence>
<feature type="coiled-coil region" evidence="1">
    <location>
        <begin position="192"/>
        <end position="226"/>
    </location>
</feature>
<evidence type="ECO:0000313" key="4">
    <source>
        <dbReference type="Proteomes" id="UP000176532"/>
    </source>
</evidence>
<organism evidence="3 4">
    <name type="scientific">Candidatus Magasanikbacteria bacterium RIFCSPHIGHO2_02_FULL_50_9b</name>
    <dbReference type="NCBI Taxonomy" id="1798682"/>
    <lineage>
        <taxon>Bacteria</taxon>
        <taxon>Candidatus Magasanikiibacteriota</taxon>
    </lineage>
</organism>
<dbReference type="CDD" id="cd03401">
    <property type="entry name" value="SPFH_prohibitin"/>
    <property type="match status" value="1"/>
</dbReference>
<dbReference type="Proteomes" id="UP000176532">
    <property type="component" value="Unassembled WGS sequence"/>
</dbReference>
<dbReference type="InterPro" id="IPR036013">
    <property type="entry name" value="Band_7/SPFH_dom_sf"/>
</dbReference>
<dbReference type="SUPFAM" id="SSF117892">
    <property type="entry name" value="Band 7/SPFH domain"/>
    <property type="match status" value="1"/>
</dbReference>
<proteinExistence type="predicted"/>
<sequence>MTGVIKIFIIIFVLSIIWKNLPFGTVGAGERGVRLRFSAVTSDVIDEGFYFKIPFIEEVIIMDVKTQKDQVKAQAASRDLQTVTAEVAVNFHITPDAVATVYQTIGEDYKFRVIDPAVQESVKASTAQFTAEELITRREDVREKVLGLLVSKMQSYGILIDGFNIIDFDFSKSFNQAIESKVTAEQDALAAKNRLEQVKFEADQRIAEAKGKAEAIRVESEALNQNPQILKLRTIEKWDGNLPTVTGGAVPFVNIP</sequence>
<dbReference type="AlphaFoldDB" id="A0A1F6M850"/>
<dbReference type="PANTHER" id="PTHR23222:SF0">
    <property type="entry name" value="PROHIBITIN 1"/>
    <property type="match status" value="1"/>
</dbReference>
<dbReference type="Pfam" id="PF01145">
    <property type="entry name" value="Band_7"/>
    <property type="match status" value="1"/>
</dbReference>
<gene>
    <name evidence="3" type="ORF">A3C15_02845</name>
</gene>
<evidence type="ECO:0000259" key="2">
    <source>
        <dbReference type="SMART" id="SM00244"/>
    </source>
</evidence>
<dbReference type="STRING" id="1798682.A3C15_02845"/>
<dbReference type="InterPro" id="IPR000163">
    <property type="entry name" value="Prohibitin"/>
</dbReference>
<evidence type="ECO:0000256" key="1">
    <source>
        <dbReference type="SAM" id="Coils"/>
    </source>
</evidence>
<feature type="domain" description="Band 7" evidence="2">
    <location>
        <begin position="21"/>
        <end position="182"/>
    </location>
</feature>
<dbReference type="SMART" id="SM00244">
    <property type="entry name" value="PHB"/>
    <property type="match status" value="1"/>
</dbReference>
<dbReference type="InterPro" id="IPR001107">
    <property type="entry name" value="Band_7"/>
</dbReference>
<reference evidence="3 4" key="1">
    <citation type="journal article" date="2016" name="Nat. Commun.">
        <title>Thousands of microbial genomes shed light on interconnected biogeochemical processes in an aquifer system.</title>
        <authorList>
            <person name="Anantharaman K."/>
            <person name="Brown C.T."/>
            <person name="Hug L.A."/>
            <person name="Sharon I."/>
            <person name="Castelle C.J."/>
            <person name="Probst A.J."/>
            <person name="Thomas B.C."/>
            <person name="Singh A."/>
            <person name="Wilkins M.J."/>
            <person name="Karaoz U."/>
            <person name="Brodie E.L."/>
            <person name="Williams K.H."/>
            <person name="Hubbard S.S."/>
            <person name="Banfield J.F."/>
        </authorList>
    </citation>
    <scope>NUCLEOTIDE SEQUENCE [LARGE SCALE GENOMIC DNA]</scope>
</reference>
<dbReference type="GO" id="GO:0016020">
    <property type="term" value="C:membrane"/>
    <property type="evidence" value="ECO:0007669"/>
    <property type="project" value="InterPro"/>
</dbReference>
<keyword evidence="1" id="KW-0175">Coiled coil</keyword>
<dbReference type="Gene3D" id="3.30.479.30">
    <property type="entry name" value="Band 7 domain"/>
    <property type="match status" value="1"/>
</dbReference>
<dbReference type="PRINTS" id="PR00679">
    <property type="entry name" value="PROHIBITIN"/>
</dbReference>
<dbReference type="PANTHER" id="PTHR23222">
    <property type="entry name" value="PROHIBITIN"/>
    <property type="match status" value="1"/>
</dbReference>
<accession>A0A1F6M850</accession>
<comment type="caution">
    <text evidence="3">The sequence shown here is derived from an EMBL/GenBank/DDBJ whole genome shotgun (WGS) entry which is preliminary data.</text>
</comment>
<name>A0A1F6M850_9BACT</name>